<organism evidence="1 2">
    <name type="scientific">Bacillus wiedmannii</name>
    <dbReference type="NCBI Taxonomy" id="1890302"/>
    <lineage>
        <taxon>Bacteria</taxon>
        <taxon>Bacillati</taxon>
        <taxon>Bacillota</taxon>
        <taxon>Bacilli</taxon>
        <taxon>Bacillales</taxon>
        <taxon>Bacillaceae</taxon>
        <taxon>Bacillus</taxon>
        <taxon>Bacillus cereus group</taxon>
    </lineage>
</organism>
<dbReference type="RefSeq" id="WP_098155660.1">
    <property type="nucleotide sequence ID" value="NZ_NUDB01000013.1"/>
</dbReference>
<name>A0A2C5PXY7_9BACI</name>
<gene>
    <name evidence="1" type="ORF">COI65_07880</name>
</gene>
<protein>
    <submittedName>
        <fullName evidence="1">Uncharacterized protein</fullName>
    </submittedName>
</protein>
<reference evidence="1 2" key="1">
    <citation type="submission" date="2017-09" db="EMBL/GenBank/DDBJ databases">
        <title>Large-scale bioinformatics analysis of Bacillus genomes uncovers conserved roles of natural products in bacterial physiology.</title>
        <authorList>
            <consortium name="Agbiome Team Llc"/>
            <person name="Bleich R.M."/>
            <person name="Grubbs K.J."/>
            <person name="Santa Maria K.C."/>
            <person name="Allen S.E."/>
            <person name="Farag S."/>
            <person name="Shank E.A."/>
            <person name="Bowers A."/>
        </authorList>
    </citation>
    <scope>NUCLEOTIDE SEQUENCE [LARGE SCALE GENOMIC DNA]</scope>
    <source>
        <strain evidence="1 2">AFS029838</strain>
    </source>
</reference>
<dbReference type="Proteomes" id="UP000222503">
    <property type="component" value="Unassembled WGS sequence"/>
</dbReference>
<dbReference type="AlphaFoldDB" id="A0A2C5PXY7"/>
<comment type="caution">
    <text evidence="1">The sequence shown here is derived from an EMBL/GenBank/DDBJ whole genome shotgun (WGS) entry which is preliminary data.</text>
</comment>
<evidence type="ECO:0000313" key="2">
    <source>
        <dbReference type="Proteomes" id="UP000222503"/>
    </source>
</evidence>
<proteinExistence type="predicted"/>
<accession>A0A2C5PXY7</accession>
<evidence type="ECO:0000313" key="1">
    <source>
        <dbReference type="EMBL" id="PHG63736.1"/>
    </source>
</evidence>
<dbReference type="EMBL" id="NUUQ01000010">
    <property type="protein sequence ID" value="PHG63736.1"/>
    <property type="molecule type" value="Genomic_DNA"/>
</dbReference>
<sequence length="139" mass="16234">MANVVLIIRHSDLLRSMNEILTNSVSVEKVHELLNKAKTKNTLPHGLLWHWTDFKWDMPEELGENINDTKNSESILLLFYWLNCIGNENYYLARIEERFVINGHDPLDTWGNLHVPSLDLSLNVSISFGLKRRIQYENT</sequence>